<evidence type="ECO:0000313" key="2">
    <source>
        <dbReference type="EMBL" id="OSX77877.1"/>
    </source>
</evidence>
<keyword evidence="3" id="KW-1185">Reference proteome</keyword>
<dbReference type="AlphaFoldDB" id="A0A1X6PAL0"/>
<feature type="region of interest" description="Disordered" evidence="1">
    <location>
        <begin position="36"/>
        <end position="136"/>
    </location>
</feature>
<proteinExistence type="predicted"/>
<name>A0A1X6PAL0_PORUM</name>
<accession>A0A1X6PAL0</accession>
<protein>
    <submittedName>
        <fullName evidence="2">Uncharacterized protein</fullName>
    </submittedName>
</protein>
<dbReference type="EMBL" id="KV918826">
    <property type="protein sequence ID" value="OSX77877.1"/>
    <property type="molecule type" value="Genomic_DNA"/>
</dbReference>
<gene>
    <name evidence="2" type="ORF">BU14_0130s0032</name>
</gene>
<organism evidence="2 3">
    <name type="scientific">Porphyra umbilicalis</name>
    <name type="common">Purple laver</name>
    <name type="synonym">Red alga</name>
    <dbReference type="NCBI Taxonomy" id="2786"/>
    <lineage>
        <taxon>Eukaryota</taxon>
        <taxon>Rhodophyta</taxon>
        <taxon>Bangiophyceae</taxon>
        <taxon>Bangiales</taxon>
        <taxon>Bangiaceae</taxon>
        <taxon>Porphyra</taxon>
    </lineage>
</organism>
<sequence length="216" mass="22148">MQPGVASSPRFAVCSSWRLTEARSCGAVLSLCPAAGSATPRTTRRPAPSAGGTDGGGAHDAGSCCRNGGSVAGAGTPRGDATSIEVKRRRGATSAPAARASRGQRGAPQNMGTALESSRARGAGASPVRSRATRRPAARTCSVRPVLLPAALCGMAPPRCSAHGSAFSAFAYCCRLAMRADLERGMRSATVDARLFMAVATQRRSTTTRNRIAMLE</sequence>
<evidence type="ECO:0000313" key="3">
    <source>
        <dbReference type="Proteomes" id="UP000218209"/>
    </source>
</evidence>
<reference evidence="2 3" key="1">
    <citation type="submission" date="2017-03" db="EMBL/GenBank/DDBJ databases">
        <title>WGS assembly of Porphyra umbilicalis.</title>
        <authorList>
            <person name="Brawley S.H."/>
            <person name="Blouin N.A."/>
            <person name="Ficko-Blean E."/>
            <person name="Wheeler G.L."/>
            <person name="Lohr M."/>
            <person name="Goodson H.V."/>
            <person name="Jenkins J.W."/>
            <person name="Blaby-Haas C.E."/>
            <person name="Helliwell K.E."/>
            <person name="Chan C."/>
            <person name="Marriage T."/>
            <person name="Bhattacharya D."/>
            <person name="Klein A.S."/>
            <person name="Badis Y."/>
            <person name="Brodie J."/>
            <person name="Cao Y."/>
            <person name="Collen J."/>
            <person name="Dittami S.M."/>
            <person name="Gachon C.M."/>
            <person name="Green B.R."/>
            <person name="Karpowicz S."/>
            <person name="Kim J.W."/>
            <person name="Kudahl U."/>
            <person name="Lin S."/>
            <person name="Michel G."/>
            <person name="Mittag M."/>
            <person name="Olson B.J."/>
            <person name="Pangilinan J."/>
            <person name="Peng Y."/>
            <person name="Qiu H."/>
            <person name="Shu S."/>
            <person name="Singer J.T."/>
            <person name="Smith A.G."/>
            <person name="Sprecher B.N."/>
            <person name="Wagner V."/>
            <person name="Wang W."/>
            <person name="Wang Z.-Y."/>
            <person name="Yan J."/>
            <person name="Yarish C."/>
            <person name="Zoeuner-Riek S."/>
            <person name="Zhuang Y."/>
            <person name="Zou Y."/>
            <person name="Lindquist E.A."/>
            <person name="Grimwood J."/>
            <person name="Barry K."/>
            <person name="Rokhsar D.S."/>
            <person name="Schmutz J."/>
            <person name="Stiller J.W."/>
            <person name="Grossman A.R."/>
            <person name="Prochnik S.E."/>
        </authorList>
    </citation>
    <scope>NUCLEOTIDE SEQUENCE [LARGE SCALE GENOMIC DNA]</scope>
    <source>
        <strain evidence="2">4086291</strain>
    </source>
</reference>
<dbReference type="Proteomes" id="UP000218209">
    <property type="component" value="Unassembled WGS sequence"/>
</dbReference>
<evidence type="ECO:0000256" key="1">
    <source>
        <dbReference type="SAM" id="MobiDB-lite"/>
    </source>
</evidence>